<comment type="caution">
    <text evidence="5">The sequence shown here is derived from an EMBL/GenBank/DDBJ whole genome shotgun (WGS) entry which is preliminary data.</text>
</comment>
<keyword evidence="6" id="KW-1185">Reference proteome</keyword>
<evidence type="ECO:0000256" key="2">
    <source>
        <dbReference type="ARBA" id="ARBA00023125"/>
    </source>
</evidence>
<dbReference type="Proteomes" id="UP001165541">
    <property type="component" value="Unassembled WGS sequence"/>
</dbReference>
<dbReference type="InterPro" id="IPR036390">
    <property type="entry name" value="WH_DNA-bd_sf"/>
</dbReference>
<dbReference type="InterPro" id="IPR002577">
    <property type="entry name" value="HTH_HxlR"/>
</dbReference>
<proteinExistence type="predicted"/>
<dbReference type="InterPro" id="IPR036388">
    <property type="entry name" value="WH-like_DNA-bd_sf"/>
</dbReference>
<dbReference type="RefSeq" id="WP_251781382.1">
    <property type="nucleotide sequence ID" value="NZ_JAMKFE010000024.1"/>
</dbReference>
<protein>
    <submittedName>
        <fullName evidence="5">Helix-turn-helix transcriptional regulator</fullName>
    </submittedName>
</protein>
<name>A0ABT0YVL8_9BURK</name>
<gene>
    <name evidence="5" type="ORF">M8A51_24965</name>
</gene>
<dbReference type="PROSITE" id="PS51118">
    <property type="entry name" value="HTH_HXLR"/>
    <property type="match status" value="1"/>
</dbReference>
<dbReference type="EMBL" id="JAMKFE010000024">
    <property type="protein sequence ID" value="MCM5682795.1"/>
    <property type="molecule type" value="Genomic_DNA"/>
</dbReference>
<dbReference type="Pfam" id="PF01638">
    <property type="entry name" value="HxlR"/>
    <property type="match status" value="1"/>
</dbReference>
<keyword evidence="3" id="KW-0804">Transcription</keyword>
<dbReference type="PANTHER" id="PTHR33204:SF29">
    <property type="entry name" value="TRANSCRIPTIONAL REGULATOR"/>
    <property type="match status" value="1"/>
</dbReference>
<reference evidence="5" key="1">
    <citation type="submission" date="2022-05" db="EMBL/GenBank/DDBJ databases">
        <title>Schlegelella sp. nov., isolated from mangrove soil.</title>
        <authorList>
            <person name="Liu Y."/>
            <person name="Ge X."/>
            <person name="Liu W."/>
        </authorList>
    </citation>
    <scope>NUCLEOTIDE SEQUENCE</scope>
    <source>
        <strain evidence="5">S2-27</strain>
    </source>
</reference>
<feature type="domain" description="HTH hxlR-type" evidence="4">
    <location>
        <begin position="1"/>
        <end position="92"/>
    </location>
</feature>
<dbReference type="PANTHER" id="PTHR33204">
    <property type="entry name" value="TRANSCRIPTIONAL REGULATOR, MARR FAMILY"/>
    <property type="match status" value="1"/>
</dbReference>
<dbReference type="Gene3D" id="1.10.10.10">
    <property type="entry name" value="Winged helix-like DNA-binding domain superfamily/Winged helix DNA-binding domain"/>
    <property type="match status" value="1"/>
</dbReference>
<organism evidence="5 6">
    <name type="scientific">Caldimonas mangrovi</name>
    <dbReference type="NCBI Taxonomy" id="2944811"/>
    <lineage>
        <taxon>Bacteria</taxon>
        <taxon>Pseudomonadati</taxon>
        <taxon>Pseudomonadota</taxon>
        <taxon>Betaproteobacteria</taxon>
        <taxon>Burkholderiales</taxon>
        <taxon>Sphaerotilaceae</taxon>
        <taxon>Caldimonas</taxon>
    </lineage>
</organism>
<evidence type="ECO:0000256" key="3">
    <source>
        <dbReference type="ARBA" id="ARBA00023163"/>
    </source>
</evidence>
<evidence type="ECO:0000259" key="4">
    <source>
        <dbReference type="PROSITE" id="PS51118"/>
    </source>
</evidence>
<keyword evidence="2" id="KW-0238">DNA-binding</keyword>
<evidence type="ECO:0000256" key="1">
    <source>
        <dbReference type="ARBA" id="ARBA00023015"/>
    </source>
</evidence>
<keyword evidence="1" id="KW-0805">Transcription regulation</keyword>
<sequence length="97" mass="10958">MIAGKWKPTLIWELHAQPLQFGALRRRLAAISEKVLYEQLRELEADGVVRRSVFDKGRVVCVEYSLTEPGARLNTAVHALAEWGAEHARRSDPAPPR</sequence>
<accession>A0ABT0YVL8</accession>
<evidence type="ECO:0000313" key="5">
    <source>
        <dbReference type="EMBL" id="MCM5682795.1"/>
    </source>
</evidence>
<evidence type="ECO:0000313" key="6">
    <source>
        <dbReference type="Proteomes" id="UP001165541"/>
    </source>
</evidence>
<dbReference type="SUPFAM" id="SSF46785">
    <property type="entry name" value="Winged helix' DNA-binding domain"/>
    <property type="match status" value="1"/>
</dbReference>